<dbReference type="GO" id="GO:0050435">
    <property type="term" value="P:amyloid-beta metabolic process"/>
    <property type="evidence" value="ECO:0000318"/>
    <property type="project" value="GO_Central"/>
</dbReference>
<evidence type="ECO:0000256" key="4">
    <source>
        <dbReference type="ARBA" id="ARBA00022750"/>
    </source>
</evidence>
<evidence type="ECO:0000256" key="1">
    <source>
        <dbReference type="ARBA" id="ARBA00007447"/>
    </source>
</evidence>
<name>B3RU94_TRIAD</name>
<dbReference type="PRINTS" id="PR00792">
    <property type="entry name" value="PEPSIN"/>
</dbReference>
<evidence type="ECO:0000256" key="2">
    <source>
        <dbReference type="ARBA" id="ARBA00022670"/>
    </source>
</evidence>
<dbReference type="Proteomes" id="UP000009022">
    <property type="component" value="Unassembled WGS sequence"/>
</dbReference>
<keyword evidence="3 7" id="KW-0732">Signal</keyword>
<dbReference type="FunFam" id="2.40.70.10:FF:000182">
    <property type="entry name" value="Beta-secretase 1"/>
    <property type="match status" value="1"/>
</dbReference>
<evidence type="ECO:0000256" key="5">
    <source>
        <dbReference type="ARBA" id="ARBA00022801"/>
    </source>
</evidence>
<dbReference type="InterPro" id="IPR033121">
    <property type="entry name" value="PEPTIDASE_A1"/>
</dbReference>
<dbReference type="GO" id="GO:0005886">
    <property type="term" value="C:plasma membrane"/>
    <property type="evidence" value="ECO:0000318"/>
    <property type="project" value="GO_Central"/>
</dbReference>
<evidence type="ECO:0000256" key="7">
    <source>
        <dbReference type="SAM" id="SignalP"/>
    </source>
</evidence>
<dbReference type="PANTHER" id="PTHR47965">
    <property type="entry name" value="ASPARTYL PROTEASE-RELATED"/>
    <property type="match status" value="1"/>
</dbReference>
<evidence type="ECO:0000313" key="10">
    <source>
        <dbReference type="Proteomes" id="UP000009022"/>
    </source>
</evidence>
<evidence type="ECO:0000256" key="6">
    <source>
        <dbReference type="ARBA" id="ARBA00023145"/>
    </source>
</evidence>
<dbReference type="EMBL" id="DS985244">
    <property type="protein sequence ID" value="EDV25771.1"/>
    <property type="molecule type" value="Genomic_DNA"/>
</dbReference>
<dbReference type="InParanoid" id="B3RU94"/>
<organism evidence="9 10">
    <name type="scientific">Trichoplax adhaerens</name>
    <name type="common">Trichoplax reptans</name>
    <dbReference type="NCBI Taxonomy" id="10228"/>
    <lineage>
        <taxon>Eukaryota</taxon>
        <taxon>Metazoa</taxon>
        <taxon>Placozoa</taxon>
        <taxon>Uniplacotomia</taxon>
        <taxon>Trichoplacea</taxon>
        <taxon>Trichoplacidae</taxon>
        <taxon>Trichoplax</taxon>
    </lineage>
</organism>
<evidence type="ECO:0000313" key="9">
    <source>
        <dbReference type="EMBL" id="EDV25771.1"/>
    </source>
</evidence>
<evidence type="ECO:0000256" key="3">
    <source>
        <dbReference type="ARBA" id="ARBA00022729"/>
    </source>
</evidence>
<feature type="signal peptide" evidence="7">
    <location>
        <begin position="1"/>
        <end position="23"/>
    </location>
</feature>
<feature type="chain" id="PRO_5002798455" description="Peptidase A1 domain-containing protein" evidence="7">
    <location>
        <begin position="24"/>
        <end position="428"/>
    </location>
</feature>
<keyword evidence="2" id="KW-0645">Protease</keyword>
<keyword evidence="4" id="KW-0064">Aspartyl protease</keyword>
<dbReference type="PhylomeDB" id="B3RU94"/>
<dbReference type="RefSeq" id="XP_002111804.1">
    <property type="nucleotide sequence ID" value="XM_002111768.1"/>
</dbReference>
<reference evidence="9 10" key="1">
    <citation type="journal article" date="2008" name="Nature">
        <title>The Trichoplax genome and the nature of placozoans.</title>
        <authorList>
            <person name="Srivastava M."/>
            <person name="Begovic E."/>
            <person name="Chapman J."/>
            <person name="Putnam N.H."/>
            <person name="Hellsten U."/>
            <person name="Kawashima T."/>
            <person name="Kuo A."/>
            <person name="Mitros T."/>
            <person name="Salamov A."/>
            <person name="Carpenter M.L."/>
            <person name="Signorovitch A.Y."/>
            <person name="Moreno M.A."/>
            <person name="Kamm K."/>
            <person name="Grimwood J."/>
            <person name="Schmutz J."/>
            <person name="Shapiro H."/>
            <person name="Grigoriev I.V."/>
            <person name="Buss L.W."/>
            <person name="Schierwater B."/>
            <person name="Dellaporta S.L."/>
            <person name="Rokhsar D.S."/>
        </authorList>
    </citation>
    <scope>NUCLEOTIDE SEQUENCE [LARGE SCALE GENOMIC DNA]</scope>
    <source>
        <strain evidence="9 10">Grell-BS-1999</strain>
    </source>
</reference>
<dbReference type="eggNOG" id="KOG1339">
    <property type="taxonomic scope" value="Eukaryota"/>
</dbReference>
<dbReference type="OrthoDB" id="2747330at2759"/>
<proteinExistence type="inferred from homology"/>
<dbReference type="PANTHER" id="PTHR47965:SF12">
    <property type="entry name" value="ASPARTIC PROTEINASE 3-RELATED"/>
    <property type="match status" value="1"/>
</dbReference>
<dbReference type="InterPro" id="IPR021109">
    <property type="entry name" value="Peptidase_aspartic_dom_sf"/>
</dbReference>
<dbReference type="Pfam" id="PF00026">
    <property type="entry name" value="Asp"/>
    <property type="match status" value="1"/>
</dbReference>
<feature type="domain" description="Peptidase A1" evidence="8">
    <location>
        <begin position="59"/>
        <end position="411"/>
    </location>
</feature>
<keyword evidence="5" id="KW-0378">Hydrolase</keyword>
<accession>B3RU94</accession>
<evidence type="ECO:0000259" key="8">
    <source>
        <dbReference type="PROSITE" id="PS51767"/>
    </source>
</evidence>
<dbReference type="PROSITE" id="PS51767">
    <property type="entry name" value="PEPTIDASE_A1"/>
    <property type="match status" value="1"/>
</dbReference>
<dbReference type="SUPFAM" id="SSF50630">
    <property type="entry name" value="Acid proteases"/>
    <property type="match status" value="1"/>
</dbReference>
<dbReference type="KEGG" id="tad:TRIADDRAFT_55203"/>
<dbReference type="OMA" id="CREIPEF"/>
<keyword evidence="6" id="KW-0865">Zymogen</keyword>
<dbReference type="GO" id="GO:0005768">
    <property type="term" value="C:endosome"/>
    <property type="evidence" value="ECO:0000318"/>
    <property type="project" value="GO_Central"/>
</dbReference>
<sequence>MFAFILNILYSIICISTLSLASGNGIYDGSLTNIPIEHHRLENDRIYLDRVRGSGQAGYSMLIWLGTPPQKLRVILDTGSSFCGIMAAPSPVVKHYFHMNRSSTLEETNLRIDSSYVKGYWSGQLVSDMLHLGIGLHKQVRIQFAAITNQKEFFTETTRFDGILGLAYPSLAVQGNFYQKPVFNEIVQQAGIRDIFTLTYCASKMRKDLFGNQYITGGGFMTLGGIDNNLLAGPVFYTPIVEKYYYQFQLTNVLVDGQSIGFSPYDYMHYPALVDSGTSILRFPPFMYKRLMPIFLRSIQDRSVFSHGFFYRGHAVCMEESQLLQHRFPTIRLSIRLASFEKTNFKTPRQFTLVLSPMQYFILSGKERHGKPCYHFGIAGTSGAFGIILGDVVMKGFSVTFDRVNSMLGFAVSKCAGLKLQTAYSKQF</sequence>
<dbReference type="GO" id="GO:0005802">
    <property type="term" value="C:trans-Golgi network"/>
    <property type="evidence" value="ECO:0000318"/>
    <property type="project" value="GO_Central"/>
</dbReference>
<dbReference type="HOGENOM" id="CLU_039009_0_0_1"/>
<dbReference type="GO" id="GO:0006509">
    <property type="term" value="P:membrane protein ectodomain proteolysis"/>
    <property type="evidence" value="ECO:0000318"/>
    <property type="project" value="GO_Central"/>
</dbReference>
<comment type="similarity">
    <text evidence="1">Belongs to the peptidase A1 family.</text>
</comment>
<dbReference type="GeneID" id="6753017"/>
<dbReference type="CTD" id="6753017"/>
<dbReference type="GO" id="GO:0004190">
    <property type="term" value="F:aspartic-type endopeptidase activity"/>
    <property type="evidence" value="ECO:0007669"/>
    <property type="project" value="UniProtKB-KW"/>
</dbReference>
<dbReference type="AlphaFoldDB" id="B3RU94"/>
<protein>
    <recommendedName>
        <fullName evidence="8">Peptidase A1 domain-containing protein</fullName>
    </recommendedName>
</protein>
<dbReference type="Gene3D" id="2.40.70.10">
    <property type="entry name" value="Acid Proteases"/>
    <property type="match status" value="2"/>
</dbReference>
<keyword evidence="10" id="KW-1185">Reference proteome</keyword>
<dbReference type="InterPro" id="IPR001461">
    <property type="entry name" value="Aspartic_peptidase_A1"/>
</dbReference>
<gene>
    <name evidence="9" type="ORF">TRIADDRAFT_55203</name>
</gene>